<proteinExistence type="predicted"/>
<dbReference type="STRING" id="7398.A0A1B0A604"/>
<dbReference type="AlphaFoldDB" id="A0A1B0A604"/>
<evidence type="ECO:0000313" key="2">
    <source>
        <dbReference type="EnsemblMetazoa" id="GPAI035493-PA"/>
    </source>
</evidence>
<evidence type="ECO:0000313" key="3">
    <source>
        <dbReference type="Proteomes" id="UP000092445"/>
    </source>
</evidence>
<dbReference type="PANTHER" id="PTHR41142:SF1">
    <property type="entry name" value="SI:DKEY-16J16.4"/>
    <property type="match status" value="1"/>
</dbReference>
<protein>
    <submittedName>
        <fullName evidence="2">Uncharacterized protein</fullName>
    </submittedName>
</protein>
<dbReference type="EnsemblMetazoa" id="GPAI035493-RA">
    <property type="protein sequence ID" value="GPAI035493-PA"/>
    <property type="gene ID" value="GPAI035493"/>
</dbReference>
<sequence>METSCSSCTDANSPTDTVCSSESSAMMCKSHLQYDQHSSEEELEVINGPSSVAAAEAAAAAAAASNVLVVRGTSSLISERGSSSLDPDELHGDASALKRSSSTLAENRKRSLAHSSDDDLRNSLEPILTPVNFRTSPPLEAFKPNRSHMYRSTTPLILQEARCGIENIKLCDNSVNDENGANNGDSSCAMMGTDDDDNVENQAESSGCASSIIKLKMSNSTSSHHIYQPQAKHNFHFNSSRSSPASTTGLDVEVRSSFRPLRSLCPLYNYIAFISYGALTYCVAPYSYPVVLLLKFGSPLFSRSLLGLRNFHTISLYTTCCGILQVPNALPSRR</sequence>
<organism evidence="2 3">
    <name type="scientific">Glossina pallidipes</name>
    <name type="common">Tsetse fly</name>
    <dbReference type="NCBI Taxonomy" id="7398"/>
    <lineage>
        <taxon>Eukaryota</taxon>
        <taxon>Metazoa</taxon>
        <taxon>Ecdysozoa</taxon>
        <taxon>Arthropoda</taxon>
        <taxon>Hexapoda</taxon>
        <taxon>Insecta</taxon>
        <taxon>Pterygota</taxon>
        <taxon>Neoptera</taxon>
        <taxon>Endopterygota</taxon>
        <taxon>Diptera</taxon>
        <taxon>Brachycera</taxon>
        <taxon>Muscomorpha</taxon>
        <taxon>Hippoboscoidea</taxon>
        <taxon>Glossinidae</taxon>
        <taxon>Glossina</taxon>
    </lineage>
</organism>
<keyword evidence="3" id="KW-1185">Reference proteome</keyword>
<accession>A0A1B0A604</accession>
<name>A0A1B0A604_GLOPL</name>
<dbReference type="VEuPathDB" id="VectorBase:GPAI035493"/>
<dbReference type="PANTHER" id="PTHR41142">
    <property type="entry name" value="SI:DKEY-16J16.4"/>
    <property type="match status" value="1"/>
</dbReference>
<dbReference type="Proteomes" id="UP000092445">
    <property type="component" value="Unassembled WGS sequence"/>
</dbReference>
<reference evidence="3" key="1">
    <citation type="submission" date="2014-03" db="EMBL/GenBank/DDBJ databases">
        <authorList>
            <person name="Aksoy S."/>
            <person name="Warren W."/>
            <person name="Wilson R.K."/>
        </authorList>
    </citation>
    <scope>NUCLEOTIDE SEQUENCE [LARGE SCALE GENOMIC DNA]</scope>
    <source>
        <strain evidence="3">IAEA</strain>
    </source>
</reference>
<evidence type="ECO:0000256" key="1">
    <source>
        <dbReference type="SAM" id="MobiDB-lite"/>
    </source>
</evidence>
<feature type="region of interest" description="Disordered" evidence="1">
    <location>
        <begin position="98"/>
        <end position="123"/>
    </location>
</feature>
<reference evidence="2" key="2">
    <citation type="submission" date="2020-05" db="UniProtKB">
        <authorList>
            <consortium name="EnsemblMetazoa"/>
        </authorList>
    </citation>
    <scope>IDENTIFICATION</scope>
    <source>
        <strain evidence="2">IAEA</strain>
    </source>
</reference>